<evidence type="ECO:0000256" key="3">
    <source>
        <dbReference type="ARBA" id="ARBA00011970"/>
    </source>
</evidence>
<comment type="similarity">
    <text evidence="2">Belongs to the glycosyltransferase 41 family. O-GlcNAc transferase subfamily.</text>
</comment>
<feature type="repeat" description="TPR" evidence="8">
    <location>
        <begin position="68"/>
        <end position="101"/>
    </location>
</feature>
<feature type="repeat" description="TPR" evidence="8">
    <location>
        <begin position="34"/>
        <end position="67"/>
    </location>
</feature>
<keyword evidence="7 8" id="KW-0802">TPR repeat</keyword>
<keyword evidence="4" id="KW-0328">Glycosyltransferase</keyword>
<dbReference type="Gene3D" id="3.40.50.11380">
    <property type="match status" value="1"/>
</dbReference>
<dbReference type="Gene3D" id="3.40.50.2000">
    <property type="entry name" value="Glycogen Phosphorylase B"/>
    <property type="match status" value="1"/>
</dbReference>
<evidence type="ECO:0000256" key="4">
    <source>
        <dbReference type="ARBA" id="ARBA00022676"/>
    </source>
</evidence>
<keyword evidence="5 10" id="KW-0808">Transferase</keyword>
<evidence type="ECO:0000256" key="1">
    <source>
        <dbReference type="ARBA" id="ARBA00004922"/>
    </source>
</evidence>
<dbReference type="PROSITE" id="PS50005">
    <property type="entry name" value="TPR"/>
    <property type="match status" value="3"/>
</dbReference>
<reference evidence="10 11" key="1">
    <citation type="submission" date="2016-06" db="EMBL/GenBank/DDBJ databases">
        <authorList>
            <person name="Kjaerup R.B."/>
            <person name="Dalgaard T.S."/>
            <person name="Juul-Madsen H.R."/>
        </authorList>
    </citation>
    <scope>NUCLEOTIDE SEQUENCE [LARGE SCALE GENOMIC DNA]</scope>
    <source>
        <strain evidence="10">2</strain>
    </source>
</reference>
<evidence type="ECO:0000256" key="8">
    <source>
        <dbReference type="PROSITE-ProRule" id="PRU00339"/>
    </source>
</evidence>
<dbReference type="InterPro" id="IPR051939">
    <property type="entry name" value="Glycosyltr_41/O-GlcNAc_trsf"/>
</dbReference>
<evidence type="ECO:0000313" key="11">
    <source>
        <dbReference type="Proteomes" id="UP000199600"/>
    </source>
</evidence>
<dbReference type="Pfam" id="PF13181">
    <property type="entry name" value="TPR_8"/>
    <property type="match status" value="1"/>
</dbReference>
<dbReference type="PANTHER" id="PTHR44835">
    <property type="entry name" value="UDP-N-ACETYLGLUCOSAMINE--PEPTIDE N-ACETYLGLUCOSAMINYLTRANSFERASE SPINDLY-RELATED"/>
    <property type="match status" value="1"/>
</dbReference>
<evidence type="ECO:0000313" key="10">
    <source>
        <dbReference type="EMBL" id="SBT03860.1"/>
    </source>
</evidence>
<evidence type="ECO:0000256" key="2">
    <source>
        <dbReference type="ARBA" id="ARBA00005386"/>
    </source>
</evidence>
<feature type="domain" description="O-GlcNAc transferase C-terminal" evidence="9">
    <location>
        <begin position="356"/>
        <end position="533"/>
    </location>
</feature>
<accession>A0A1A8XFB8</accession>
<evidence type="ECO:0000259" key="9">
    <source>
        <dbReference type="Pfam" id="PF13844"/>
    </source>
</evidence>
<proteinExistence type="inferred from homology"/>
<protein>
    <recommendedName>
        <fullName evidence="3">protein O-GlcNAc transferase</fullName>
        <ecNumber evidence="3">2.4.1.255</ecNumber>
    </recommendedName>
</protein>
<keyword evidence="11" id="KW-1185">Reference proteome</keyword>
<organism evidence="10 11">
    <name type="scientific">Candidatus Propionivibrio aalborgensis</name>
    <dbReference type="NCBI Taxonomy" id="1860101"/>
    <lineage>
        <taxon>Bacteria</taxon>
        <taxon>Pseudomonadati</taxon>
        <taxon>Pseudomonadota</taxon>
        <taxon>Betaproteobacteria</taxon>
        <taxon>Rhodocyclales</taxon>
        <taxon>Rhodocyclaceae</taxon>
        <taxon>Propionivibrio</taxon>
    </lineage>
</organism>
<gene>
    <name evidence="10" type="ORF">PROAA_1100001</name>
</gene>
<evidence type="ECO:0000256" key="5">
    <source>
        <dbReference type="ARBA" id="ARBA00022679"/>
    </source>
</evidence>
<comment type="pathway">
    <text evidence="1">Protein modification; protein glycosylation.</text>
</comment>
<dbReference type="SUPFAM" id="SSF48452">
    <property type="entry name" value="TPR-like"/>
    <property type="match status" value="1"/>
</dbReference>
<dbReference type="Gene3D" id="1.25.40.10">
    <property type="entry name" value="Tetratricopeptide repeat domain"/>
    <property type="match status" value="2"/>
</dbReference>
<keyword evidence="6" id="KW-0677">Repeat</keyword>
<dbReference type="GO" id="GO:0097363">
    <property type="term" value="F:protein O-acetylglucosaminyltransferase activity"/>
    <property type="evidence" value="ECO:0007669"/>
    <property type="project" value="UniProtKB-EC"/>
</dbReference>
<feature type="repeat" description="TPR" evidence="8">
    <location>
        <begin position="102"/>
        <end position="135"/>
    </location>
</feature>
<dbReference type="Proteomes" id="UP000199600">
    <property type="component" value="Unassembled WGS sequence"/>
</dbReference>
<evidence type="ECO:0000256" key="6">
    <source>
        <dbReference type="ARBA" id="ARBA00022737"/>
    </source>
</evidence>
<evidence type="ECO:0000256" key="7">
    <source>
        <dbReference type="ARBA" id="ARBA00022803"/>
    </source>
</evidence>
<dbReference type="InterPro" id="IPR029489">
    <property type="entry name" value="OGT/SEC/SPY_C"/>
</dbReference>
<dbReference type="Pfam" id="PF14559">
    <property type="entry name" value="TPR_19"/>
    <property type="match status" value="1"/>
</dbReference>
<dbReference type="InterPro" id="IPR011990">
    <property type="entry name" value="TPR-like_helical_dom_sf"/>
</dbReference>
<dbReference type="SMART" id="SM00028">
    <property type="entry name" value="TPR"/>
    <property type="match status" value="4"/>
</dbReference>
<dbReference type="EMBL" id="FLQY01000014">
    <property type="protein sequence ID" value="SBT03860.1"/>
    <property type="molecule type" value="Genomic_DNA"/>
</dbReference>
<dbReference type="EC" id="2.4.1.255" evidence="3"/>
<dbReference type="PROSITE" id="PS50293">
    <property type="entry name" value="TPR_REGION"/>
    <property type="match status" value="1"/>
</dbReference>
<dbReference type="AlphaFoldDB" id="A0A1A8XFB8"/>
<dbReference type="Pfam" id="PF13844">
    <property type="entry name" value="Glyco_transf_41"/>
    <property type="match status" value="2"/>
</dbReference>
<name>A0A1A8XFB8_9RHOO</name>
<sequence length="566" mass="62513">MAHLNFGTALWKLGRLESAAASCQKALEIKPEYPEARITSGNVLLDLGQYIDALASFRKALEIEPDCVDAHINLGVALIFCGQLVDAVASFRRAIQIKPDSEESYVNLGSVLKDLGQLDESLVSTYRALELKPDLAAAHSNLLFIHNYRDDCSTDQRLSEARRFGEVVARQVRAPVVWQIQPEVDRCLRVGLVSEDLRQHPVGNFLEGVLEALVRHASDRLSFFAYSTQHAADEVTERIKASCRGWQCVAGFSDEQLAERIRADRIDILIDLSGHTSGNRLPMFAWKPAPVQATWLGYLATTGVGAIDYLIADAWTLPETEEAHFTEKIWRLPESYLCFTPPDVAIDVSPLPALSTGYVTFGCFNNLSKMNDTVVALWSRVLHAVPGSRLFLKAPQLKEASVRNRIVEQFGTHGIDAARLILEGLVPRAEYLAPFQRVDIALDPFPYPGITTSVENLWMGIPVLTLAGERFLSRQGVGLLMNAGLPEWIATAPDDYVARAVSHAGDLDRLSDLRSGLRQQVLASPIFDAQRFAGHFEAALRGMWKTWCDAQTGQSGHTKKDSHGSA</sequence>
<feature type="domain" description="O-GlcNAc transferase C-terminal" evidence="9">
    <location>
        <begin position="184"/>
        <end position="337"/>
    </location>
</feature>
<dbReference type="InterPro" id="IPR019734">
    <property type="entry name" value="TPR_rpt"/>
</dbReference>
<dbReference type="PANTHER" id="PTHR44835:SF1">
    <property type="entry name" value="PROTEIN O-GLCNAC TRANSFERASE"/>
    <property type="match status" value="1"/>
</dbReference>